<dbReference type="Proteomes" id="UP000009136">
    <property type="component" value="Chromosome 21"/>
</dbReference>
<dbReference type="SUPFAM" id="SSF117892">
    <property type="entry name" value="Band 7/SPFH domain"/>
    <property type="match status" value="1"/>
</dbReference>
<dbReference type="CDD" id="cd13436">
    <property type="entry name" value="SPFH_SLP-1"/>
    <property type="match status" value="1"/>
</dbReference>
<dbReference type="Gene3D" id="3.30.1050.10">
    <property type="entry name" value="SCP2 sterol-binding domain"/>
    <property type="match status" value="1"/>
</dbReference>
<reference evidence="5" key="3">
    <citation type="submission" date="2025-09" db="UniProtKB">
        <authorList>
            <consortium name="Ensembl"/>
        </authorList>
    </citation>
    <scope>IDENTIFICATION</scope>
    <source>
        <strain evidence="5">Hereford</strain>
    </source>
</reference>
<name>A0AAA9TV52_BOVIN</name>
<dbReference type="InterPro" id="IPR036527">
    <property type="entry name" value="SCP2_sterol-bd_dom_sf"/>
</dbReference>
<proteinExistence type="inferred from homology"/>
<evidence type="ECO:0000259" key="4">
    <source>
        <dbReference type="SMART" id="SM00244"/>
    </source>
</evidence>
<evidence type="ECO:0000256" key="2">
    <source>
        <dbReference type="SAM" id="MobiDB-lite"/>
    </source>
</evidence>
<dbReference type="PANTHER" id="PTHR10264">
    <property type="entry name" value="BAND 7 PROTEIN-RELATED"/>
    <property type="match status" value="1"/>
</dbReference>
<dbReference type="Gene3D" id="3.30.479.30">
    <property type="entry name" value="Band 7 domain"/>
    <property type="match status" value="1"/>
</dbReference>
<dbReference type="InterPro" id="IPR001972">
    <property type="entry name" value="Stomatin_HflK_fam"/>
</dbReference>
<accession>A0AAA9TV52</accession>
<feature type="compositionally biased region" description="Polar residues" evidence="2">
    <location>
        <begin position="419"/>
        <end position="430"/>
    </location>
</feature>
<dbReference type="InterPro" id="IPR043202">
    <property type="entry name" value="Band-7_stomatin-like"/>
</dbReference>
<comment type="similarity">
    <text evidence="1">Belongs to the band 7/mec-2 family.</text>
</comment>
<evidence type="ECO:0000256" key="1">
    <source>
        <dbReference type="ARBA" id="ARBA00008164"/>
    </source>
</evidence>
<organism evidence="5 6">
    <name type="scientific">Bos taurus</name>
    <name type="common">Bovine</name>
    <dbReference type="NCBI Taxonomy" id="9913"/>
    <lineage>
        <taxon>Eukaryota</taxon>
        <taxon>Metazoa</taxon>
        <taxon>Chordata</taxon>
        <taxon>Craniata</taxon>
        <taxon>Vertebrata</taxon>
        <taxon>Euteleostomi</taxon>
        <taxon>Mammalia</taxon>
        <taxon>Eutheria</taxon>
        <taxon>Laurasiatheria</taxon>
        <taxon>Artiodactyla</taxon>
        <taxon>Ruminantia</taxon>
        <taxon>Pecora</taxon>
        <taxon>Bovidae</taxon>
        <taxon>Bovinae</taxon>
        <taxon>Bos</taxon>
    </lineage>
</organism>
<dbReference type="InterPro" id="IPR001107">
    <property type="entry name" value="Band_7"/>
</dbReference>
<evidence type="ECO:0000313" key="6">
    <source>
        <dbReference type="Proteomes" id="UP000009136"/>
    </source>
</evidence>
<dbReference type="Pfam" id="PF01145">
    <property type="entry name" value="Band_7"/>
    <property type="match status" value="1"/>
</dbReference>
<feature type="region of interest" description="Disordered" evidence="2">
    <location>
        <begin position="406"/>
        <end position="432"/>
    </location>
</feature>
<keyword evidence="6" id="KW-1185">Reference proteome</keyword>
<keyword evidence="3" id="KW-1133">Transmembrane helix</keyword>
<feature type="domain" description="Band 7" evidence="4">
    <location>
        <begin position="77"/>
        <end position="242"/>
    </location>
</feature>
<keyword evidence="3" id="KW-0472">Membrane</keyword>
<dbReference type="PRINTS" id="PR00721">
    <property type="entry name" value="STOMATIN"/>
</dbReference>
<feature type="transmembrane region" description="Helical" evidence="3">
    <location>
        <begin position="58"/>
        <end position="79"/>
    </location>
</feature>
<protein>
    <submittedName>
        <fullName evidence="5">Stomatin like 1</fullName>
    </submittedName>
</protein>
<dbReference type="SMART" id="SM00244">
    <property type="entry name" value="PHB"/>
    <property type="match status" value="1"/>
</dbReference>
<evidence type="ECO:0000313" key="5">
    <source>
        <dbReference type="Ensembl" id="ENSBTAP00000101274.1"/>
    </source>
</evidence>
<dbReference type="Pfam" id="PF02036">
    <property type="entry name" value="SCP2"/>
    <property type="match status" value="1"/>
</dbReference>
<reference evidence="5" key="1">
    <citation type="submission" date="2018-03" db="EMBL/GenBank/DDBJ databases">
        <title>ARS-UCD1.2.</title>
        <authorList>
            <person name="Rosen B.D."/>
            <person name="Bickhart D.M."/>
            <person name="Koren S."/>
            <person name="Schnabel R.D."/>
            <person name="Hall R."/>
            <person name="Zimin A."/>
            <person name="Dreischer C."/>
            <person name="Schultheiss S."/>
            <person name="Schroeder S.G."/>
            <person name="Elsik C.G."/>
            <person name="Couldrey C."/>
            <person name="Liu G.E."/>
            <person name="Van Tassell C.P."/>
            <person name="Phillippy A.M."/>
            <person name="Smith T.P.L."/>
            <person name="Medrano J.F."/>
        </authorList>
    </citation>
    <scope>NUCLEOTIDE SEQUENCE [LARGE SCALE GENOMIC DNA]</scope>
    <source>
        <strain evidence="5">Hereford</strain>
    </source>
</reference>
<dbReference type="FunFam" id="3.30.479.30:FF:000011">
    <property type="entry name" value="stomatin-like protein 1 isoform X1"/>
    <property type="match status" value="1"/>
</dbReference>
<dbReference type="Ensembl" id="ENSBTAT00000131978.1">
    <property type="protein sequence ID" value="ENSBTAP00000101274.1"/>
    <property type="gene ID" value="ENSBTAG00000015772.7"/>
</dbReference>
<dbReference type="SUPFAM" id="SSF55718">
    <property type="entry name" value="SCP-like"/>
    <property type="match status" value="1"/>
</dbReference>
<dbReference type="AlphaFoldDB" id="A0AAA9TV52"/>
<dbReference type="InterPro" id="IPR003033">
    <property type="entry name" value="SCP2_sterol-bd_dom"/>
</dbReference>
<sequence>MLSRSGYRALPLGDFDRFQQSSFGFLGSQKGCLSPEPGGVGPGADAPQSWPSCFCHGLISFLGFLLLLITFPISGWFALKIVPTYERMIVFRLGRIRTPQGPGMVLLLPFIDSFQRVDLRTRAFSVPPCKLASKDGAVLSVGADVQFRIWDPVLSVMTVKDLNTATRMTAQNAMTKALLKRPLREIQMEKLKISDQLLLEINDVTRAWGLEVDRVELAVEAVLQPPQDSPAGPSLDSTLQQLALHFLGGSVPSVAGGAPRPGPADTLEMVSEVEPSAPHGGAGPSPKQPVAEGLLMALKPILSEALVSQVGACYQFNVILPSGPQSIYFLDLTAGQGRVGHGVPDVIPDVVVELSEEDLRSLLCRELRPLGAYMSGRLKCSSEVLQCSYGLEHFFKVYSQAKWSPAPPTRTARDDWSTDGMTEHQQVPRRTSQRDLWQDWAQNLCLMAPAHDFLFHQWGLWGSGIGME</sequence>
<evidence type="ECO:0000256" key="3">
    <source>
        <dbReference type="SAM" id="Phobius"/>
    </source>
</evidence>
<reference evidence="5" key="2">
    <citation type="submission" date="2025-08" db="UniProtKB">
        <authorList>
            <consortium name="Ensembl"/>
        </authorList>
    </citation>
    <scope>IDENTIFICATION</scope>
    <source>
        <strain evidence="5">Hereford</strain>
    </source>
</reference>
<keyword evidence="3" id="KW-0812">Transmembrane</keyword>
<dbReference type="GO" id="GO:0005886">
    <property type="term" value="C:plasma membrane"/>
    <property type="evidence" value="ECO:0007669"/>
    <property type="project" value="InterPro"/>
</dbReference>
<dbReference type="InterPro" id="IPR036013">
    <property type="entry name" value="Band_7/SPFH_dom_sf"/>
</dbReference>
<dbReference type="GeneTree" id="ENSGT01030000234614"/>
<dbReference type="PANTHER" id="PTHR10264:SF130">
    <property type="entry name" value="STOMATIN-LIKE PROTEIN 1"/>
    <property type="match status" value="1"/>
</dbReference>
<gene>
    <name evidence="5" type="primary">STOML1</name>
</gene>